<gene>
    <name evidence="2" type="ORF">EHQ18_03345</name>
</gene>
<proteinExistence type="predicted"/>
<evidence type="ECO:0000259" key="1">
    <source>
        <dbReference type="PROSITE" id="PS51781"/>
    </source>
</evidence>
<dbReference type="Proteomes" id="UP000297239">
    <property type="component" value="Unassembled WGS sequence"/>
</dbReference>
<evidence type="ECO:0000313" key="3">
    <source>
        <dbReference type="Proteomes" id="UP000297239"/>
    </source>
</evidence>
<name>A0A6N4QNX8_9LEPT</name>
<dbReference type="InterPro" id="IPR003646">
    <property type="entry name" value="SH3-like_bac-type"/>
</dbReference>
<dbReference type="OrthoDB" id="342301at2"/>
<accession>A0A6N4QNX8</accession>
<evidence type="ECO:0000313" key="2">
    <source>
        <dbReference type="EMBL" id="TGK75339.1"/>
    </source>
</evidence>
<dbReference type="AlphaFoldDB" id="A0A6N4QNX8"/>
<keyword evidence="3" id="KW-1185">Reference proteome</keyword>
<dbReference type="RefSeq" id="WP_135631821.1">
    <property type="nucleotide sequence ID" value="NZ_RQFE01000009.1"/>
</dbReference>
<sequence length="337" mass="38477">MKPIIIIILIFSYCSLPNREKKAISYLKVTAPSGLILRQGPGTNFPKIKTLPKTTVSPIYEFLGETIDIKGYKGKWILTEFENEFGYVFSGHVVIALDKEFLISQTFNQAPMTQFLVSDSGKLPIIKMLKTKNAAFIDGSEKTLFKKFYENDHSVIETISLGEEYYPKTFIKTIKGSNIIEFPDVSNVHPIRMYESGKIIEGEKYICYGCCATTIPIIALFGNNKSFTFYGSAKDLDALCYPEGGDVEYNRIRYSETKNELYIHTKIGNCNEKLLNFCYESKQTDSCKPKQFHSETFKVITNPFDEPMIEIYSNTGIPEKHSDEFKKGRKLIQFKVK</sequence>
<dbReference type="Gene3D" id="2.30.30.40">
    <property type="entry name" value="SH3 Domains"/>
    <property type="match status" value="1"/>
</dbReference>
<feature type="domain" description="SH3b" evidence="1">
    <location>
        <begin position="24"/>
        <end position="97"/>
    </location>
</feature>
<organism evidence="2 3">
    <name type="scientific">Leptospira kanakyensis</name>
    <dbReference type="NCBI Taxonomy" id="2484968"/>
    <lineage>
        <taxon>Bacteria</taxon>
        <taxon>Pseudomonadati</taxon>
        <taxon>Spirochaetota</taxon>
        <taxon>Spirochaetia</taxon>
        <taxon>Leptospirales</taxon>
        <taxon>Leptospiraceae</taxon>
        <taxon>Leptospira</taxon>
    </lineage>
</organism>
<dbReference type="PROSITE" id="PS51781">
    <property type="entry name" value="SH3B"/>
    <property type="match status" value="1"/>
</dbReference>
<dbReference type="EMBL" id="RQFF01000010">
    <property type="protein sequence ID" value="TGK75339.1"/>
    <property type="molecule type" value="Genomic_DNA"/>
</dbReference>
<protein>
    <submittedName>
        <fullName evidence="2">SH3 domain-containing protein</fullName>
    </submittedName>
</protein>
<comment type="caution">
    <text evidence="2">The sequence shown here is derived from an EMBL/GenBank/DDBJ whole genome shotgun (WGS) entry which is preliminary data.</text>
</comment>
<reference evidence="2" key="1">
    <citation type="journal article" date="2019" name="PLoS Negl. Trop. Dis.">
        <title>Revisiting the worldwide diversity of Leptospira species in the environment.</title>
        <authorList>
            <person name="Vincent A.T."/>
            <person name="Schiettekatte O."/>
            <person name="Bourhy P."/>
            <person name="Veyrier F.J."/>
            <person name="Picardeau M."/>
        </authorList>
    </citation>
    <scope>NUCLEOTIDE SEQUENCE [LARGE SCALE GENOMIC DNA]</scope>
    <source>
        <strain evidence="2">201800293</strain>
    </source>
</reference>